<accession>A0A9P3GFF7</accession>
<keyword evidence="3" id="KW-1185">Reference proteome</keyword>
<sequence length="351" mass="40040">MATSSSSVAANMLDILHLTLSALAKLAAETLKDSDRKFNSLETRFPHIILLNWVYGVNPETRSRALVSLWIVEYVDDTECDPWMDFFTGALGGCLSNEHIANAIVRDLADEDTVDRELKNVLGFLSVRHDFTNNVEKNLPFNTLLAAYCLAAMRRQQCRGNRQELGLFLQSVAPWVFRNFYTGLEIRGRQCYAFFDSLCDWIMFSIEDNTTGLDANIMKITDWYLQHIANRAKDSRPKTVALRRASLTAWQAAADAMARHQLEKHPQWSGLVRLWSAIRTKMLPAPPAPVYAPFAPFERCAWRECLCSRHKPAHRMRMCKGCEQAFYCGTRCLERDWEDGSSNGPLRTFSL</sequence>
<feature type="chain" id="PRO_5040273004" evidence="1">
    <location>
        <begin position="29"/>
        <end position="351"/>
    </location>
</feature>
<dbReference type="AlphaFoldDB" id="A0A9P3GFF7"/>
<proteinExistence type="predicted"/>
<dbReference type="EMBL" id="BPQB01000031">
    <property type="protein sequence ID" value="GJE93344.1"/>
    <property type="molecule type" value="Genomic_DNA"/>
</dbReference>
<comment type="caution">
    <text evidence="2">The sequence shown here is derived from an EMBL/GenBank/DDBJ whole genome shotgun (WGS) entry which is preliminary data.</text>
</comment>
<feature type="signal peptide" evidence="1">
    <location>
        <begin position="1"/>
        <end position="28"/>
    </location>
</feature>
<evidence type="ECO:0000313" key="2">
    <source>
        <dbReference type="EMBL" id="GJE93344.1"/>
    </source>
</evidence>
<reference evidence="2 3" key="1">
    <citation type="submission" date="2021-08" db="EMBL/GenBank/DDBJ databases">
        <title>Draft Genome Sequence of Phanerochaete sordida strain YK-624.</title>
        <authorList>
            <person name="Mori T."/>
            <person name="Dohra H."/>
            <person name="Suzuki T."/>
            <person name="Kawagishi H."/>
            <person name="Hirai H."/>
        </authorList>
    </citation>
    <scope>NUCLEOTIDE SEQUENCE [LARGE SCALE GENOMIC DNA]</scope>
    <source>
        <strain evidence="2 3">YK-624</strain>
    </source>
</reference>
<dbReference type="OrthoDB" id="2804601at2759"/>
<name>A0A9P3GFF7_9APHY</name>
<gene>
    <name evidence="2" type="ORF">PsYK624_095030</name>
</gene>
<protein>
    <submittedName>
        <fullName evidence="2">Zinc finger MYND domain-containing protein</fullName>
    </submittedName>
</protein>
<evidence type="ECO:0000313" key="3">
    <source>
        <dbReference type="Proteomes" id="UP000703269"/>
    </source>
</evidence>
<evidence type="ECO:0000256" key="1">
    <source>
        <dbReference type="SAM" id="SignalP"/>
    </source>
</evidence>
<organism evidence="2 3">
    <name type="scientific">Phanerochaete sordida</name>
    <dbReference type="NCBI Taxonomy" id="48140"/>
    <lineage>
        <taxon>Eukaryota</taxon>
        <taxon>Fungi</taxon>
        <taxon>Dikarya</taxon>
        <taxon>Basidiomycota</taxon>
        <taxon>Agaricomycotina</taxon>
        <taxon>Agaricomycetes</taxon>
        <taxon>Polyporales</taxon>
        <taxon>Phanerochaetaceae</taxon>
        <taxon>Phanerochaete</taxon>
    </lineage>
</organism>
<keyword evidence="1" id="KW-0732">Signal</keyword>
<dbReference type="Proteomes" id="UP000703269">
    <property type="component" value="Unassembled WGS sequence"/>
</dbReference>